<dbReference type="KEGG" id="dog:HP555_04570"/>
<keyword evidence="4 6" id="KW-1133">Transmembrane helix</keyword>
<dbReference type="PANTHER" id="PTHR30287">
    <property type="entry name" value="MEMBRANE COMPONENT OF PREDICTED ABC SUPERFAMILY METABOLITE UPTAKE TRANSPORTER"/>
    <property type="match status" value="1"/>
</dbReference>
<dbReference type="Proteomes" id="UP000596092">
    <property type="component" value="Chromosome"/>
</dbReference>
<keyword evidence="10" id="KW-1185">Reference proteome</keyword>
<feature type="transmembrane region" description="Helical" evidence="6">
    <location>
        <begin position="320"/>
        <end position="346"/>
    </location>
</feature>
<dbReference type="Pfam" id="PF12704">
    <property type="entry name" value="MacB_PCD"/>
    <property type="match status" value="1"/>
</dbReference>
<evidence type="ECO:0000256" key="6">
    <source>
        <dbReference type="SAM" id="Phobius"/>
    </source>
</evidence>
<dbReference type="RefSeq" id="WP_199264013.1">
    <property type="nucleotide sequence ID" value="NZ_CP054140.1"/>
</dbReference>
<feature type="transmembrane region" description="Helical" evidence="6">
    <location>
        <begin position="358"/>
        <end position="380"/>
    </location>
</feature>
<feature type="transmembrane region" description="Helical" evidence="6">
    <location>
        <begin position="408"/>
        <end position="426"/>
    </location>
</feature>
<name>A0A7T6AQ55_9BACT</name>
<dbReference type="PANTHER" id="PTHR30287:SF1">
    <property type="entry name" value="INNER MEMBRANE PROTEIN"/>
    <property type="match status" value="1"/>
</dbReference>
<sequence length="852" mass="94470">MMALVRLAWRDLLGHRRFTLLFIINLGISLIGFLLVGSFGASVDRHLSTHLRDMLTADLTLQSSRPLTPEELETVRSITDDKSHFSRQISLYTMIQGKNGTRLTQIIAVDAAYPLYGHFRFADQNTRTHQAITGLQQQHHIMLSRETARFFGLSPGDALDIGQTPFSATVFFENEPGGDLSALNFAPKVYLGLEHLEQTGLVRFGSRISYTTFIRLPEGTNSTAIASKLSQSFTHPADQSPSIRVVTAADSNRTLQRLFSQFHSFLAVTSLVALALAAITAAHLFQTHLDHSAKELFILLTLGARHSHCLLLATGKLILLGLIAVLGAVMAAWLLLPLFTGLFTGILPSGLTPHLDPLTMALALLIATCGSILFCLPALLRIQTIHPLLLWREQESPFPLPTLPQKQTIIAMLPGIALLLLLTIFLSHTPSFGLLFVVGLFLLVALFALIASFFFRCCQRWSATGPLLARIALRNLYRRRRTATAVFVALGIVLLLTNIIPQIEKGLAAEISHPKGLTLPNLFLIDIQEEQKQPLIHFFHKHEGVLSSPAPMVQGRITRINNVPFSLWRQQHRLEGEQGLRRTEFNFSSRLHPDPSETIVEGAPLPAEPWQMATQQPFAISMEKEFSKRLQVKRGDRIVVDIQGIEMEGEIVNLRRVRWASFQPNFFMLLQPGVLDDAPKTFLASVSRVDKTMQPDLVKQLAISFPNISVLDVNGLVTRLMHITEQLTRAVRFLAALVMVTGLIAVIAVTGQDVLRREREINLMRVLGAGRNTIRLLLTLELCSLATAAAVIAFFCSLLCSYTISWLLFDHLWSVQWGQALLLLLSAVALCATIAVTAADSVTRQRPVLLLS</sequence>
<feature type="transmembrane region" description="Helical" evidence="6">
    <location>
        <begin position="733"/>
        <end position="755"/>
    </location>
</feature>
<evidence type="ECO:0000313" key="9">
    <source>
        <dbReference type="EMBL" id="QQG65193.1"/>
    </source>
</evidence>
<proteinExistence type="predicted"/>
<organism evidence="9 10">
    <name type="scientific">Desulfobulbus oligotrophicus</name>
    <dbReference type="NCBI Taxonomy" id="1909699"/>
    <lineage>
        <taxon>Bacteria</taxon>
        <taxon>Pseudomonadati</taxon>
        <taxon>Thermodesulfobacteriota</taxon>
        <taxon>Desulfobulbia</taxon>
        <taxon>Desulfobulbales</taxon>
        <taxon>Desulfobulbaceae</taxon>
        <taxon>Desulfobulbus</taxon>
    </lineage>
</organism>
<evidence type="ECO:0008006" key="11">
    <source>
        <dbReference type="Google" id="ProtNLM"/>
    </source>
</evidence>
<keyword evidence="5 6" id="KW-0472">Membrane</keyword>
<dbReference type="InterPro" id="IPR003838">
    <property type="entry name" value="ABC3_permease_C"/>
</dbReference>
<dbReference type="AlphaFoldDB" id="A0A7T6AQ55"/>
<dbReference type="EMBL" id="CP054140">
    <property type="protein sequence ID" value="QQG65193.1"/>
    <property type="molecule type" value="Genomic_DNA"/>
</dbReference>
<evidence type="ECO:0000256" key="4">
    <source>
        <dbReference type="ARBA" id="ARBA00022989"/>
    </source>
</evidence>
<feature type="transmembrane region" description="Helical" evidence="6">
    <location>
        <begin position="262"/>
        <end position="284"/>
    </location>
</feature>
<evidence type="ECO:0000256" key="1">
    <source>
        <dbReference type="ARBA" id="ARBA00004651"/>
    </source>
</evidence>
<feature type="transmembrane region" description="Helical" evidence="6">
    <location>
        <begin position="482"/>
        <end position="500"/>
    </location>
</feature>
<accession>A0A7T6AQ55</accession>
<feature type="transmembrane region" description="Helical" evidence="6">
    <location>
        <begin position="776"/>
        <end position="809"/>
    </location>
</feature>
<evidence type="ECO:0000256" key="2">
    <source>
        <dbReference type="ARBA" id="ARBA00022475"/>
    </source>
</evidence>
<feature type="transmembrane region" description="Helical" evidence="6">
    <location>
        <begin position="821"/>
        <end position="842"/>
    </location>
</feature>
<comment type="subcellular location">
    <subcellularLocation>
        <location evidence="1">Cell membrane</location>
        <topology evidence="1">Multi-pass membrane protein</topology>
    </subcellularLocation>
</comment>
<protein>
    <recommendedName>
        <fullName evidence="11">FtsX-like permease family protein</fullName>
    </recommendedName>
</protein>
<feature type="domain" description="ABC3 transporter permease C-terminal" evidence="7">
    <location>
        <begin position="733"/>
        <end position="843"/>
    </location>
</feature>
<dbReference type="InterPro" id="IPR025857">
    <property type="entry name" value="MacB_PCD"/>
</dbReference>
<keyword evidence="3 6" id="KW-0812">Transmembrane</keyword>
<dbReference type="Pfam" id="PF02687">
    <property type="entry name" value="FtsX"/>
    <property type="match status" value="1"/>
</dbReference>
<gene>
    <name evidence="9" type="ORF">HP555_04570</name>
</gene>
<evidence type="ECO:0000256" key="3">
    <source>
        <dbReference type="ARBA" id="ARBA00022692"/>
    </source>
</evidence>
<reference evidence="9 10" key="1">
    <citation type="submission" date="2020-05" db="EMBL/GenBank/DDBJ databases">
        <title>Complete genome of Desulfobulbus oligotrophicus.</title>
        <authorList>
            <person name="Podar M."/>
        </authorList>
    </citation>
    <scope>NUCLEOTIDE SEQUENCE [LARGE SCALE GENOMIC DNA]</scope>
    <source>
        <strain evidence="9 10">Prop6</strain>
    </source>
</reference>
<dbReference type="GO" id="GO:0005886">
    <property type="term" value="C:plasma membrane"/>
    <property type="evidence" value="ECO:0007669"/>
    <property type="project" value="UniProtKB-SubCell"/>
</dbReference>
<feature type="transmembrane region" description="Helical" evidence="6">
    <location>
        <begin position="432"/>
        <end position="455"/>
    </location>
</feature>
<keyword evidence="2" id="KW-1003">Cell membrane</keyword>
<feature type="domain" description="MacB-like periplasmic core" evidence="8">
    <location>
        <begin position="19"/>
        <end position="230"/>
    </location>
</feature>
<feature type="transmembrane region" description="Helical" evidence="6">
    <location>
        <begin position="20"/>
        <end position="43"/>
    </location>
</feature>
<evidence type="ECO:0000313" key="10">
    <source>
        <dbReference type="Proteomes" id="UP000596092"/>
    </source>
</evidence>
<evidence type="ECO:0000256" key="5">
    <source>
        <dbReference type="ARBA" id="ARBA00023136"/>
    </source>
</evidence>
<dbReference type="InterPro" id="IPR038766">
    <property type="entry name" value="Membrane_comp_ABC_pdt"/>
</dbReference>
<evidence type="ECO:0000259" key="7">
    <source>
        <dbReference type="Pfam" id="PF02687"/>
    </source>
</evidence>
<evidence type="ECO:0000259" key="8">
    <source>
        <dbReference type="Pfam" id="PF12704"/>
    </source>
</evidence>